<organism evidence="1 2">
    <name type="scientific">Pelobates cultripes</name>
    <name type="common">Western spadefoot toad</name>
    <dbReference type="NCBI Taxonomy" id="61616"/>
    <lineage>
        <taxon>Eukaryota</taxon>
        <taxon>Metazoa</taxon>
        <taxon>Chordata</taxon>
        <taxon>Craniata</taxon>
        <taxon>Vertebrata</taxon>
        <taxon>Euteleostomi</taxon>
        <taxon>Amphibia</taxon>
        <taxon>Batrachia</taxon>
        <taxon>Anura</taxon>
        <taxon>Pelobatoidea</taxon>
        <taxon>Pelobatidae</taxon>
        <taxon>Pelobates</taxon>
    </lineage>
</organism>
<dbReference type="Proteomes" id="UP001295444">
    <property type="component" value="Chromosome 01"/>
</dbReference>
<reference evidence="1" key="1">
    <citation type="submission" date="2022-03" db="EMBL/GenBank/DDBJ databases">
        <authorList>
            <person name="Alioto T."/>
            <person name="Alioto T."/>
            <person name="Gomez Garrido J."/>
        </authorList>
    </citation>
    <scope>NUCLEOTIDE SEQUENCE</scope>
</reference>
<proteinExistence type="predicted"/>
<evidence type="ECO:0000313" key="2">
    <source>
        <dbReference type="Proteomes" id="UP001295444"/>
    </source>
</evidence>
<gene>
    <name evidence="1" type="ORF">PECUL_23A030126</name>
</gene>
<evidence type="ECO:0000313" key="1">
    <source>
        <dbReference type="EMBL" id="CAH2222766.1"/>
    </source>
</evidence>
<keyword evidence="2" id="KW-1185">Reference proteome</keyword>
<dbReference type="AlphaFoldDB" id="A0AAD1R3J2"/>
<protein>
    <submittedName>
        <fullName evidence="1">Uncharacterized protein</fullName>
    </submittedName>
</protein>
<name>A0AAD1R3J2_PELCU</name>
<accession>A0AAD1R3J2</accession>
<dbReference type="EMBL" id="OW240912">
    <property type="protein sequence ID" value="CAH2222766.1"/>
    <property type="molecule type" value="Genomic_DNA"/>
</dbReference>
<sequence length="99" mass="11613">METATRRLNDILLAKTSYAMQRLKVRQYSQGNRAGRAMAALLRKKQAQSKIPYLISNEGTKIYNPQDINDEMANFYHNLYNFSSTHFYRNLDFPHDSLH</sequence>